<accession>A0A2K0SYU7</accession>
<evidence type="ECO:0000313" key="2">
    <source>
        <dbReference type="Proteomes" id="UP000236546"/>
    </source>
</evidence>
<dbReference type="AlphaFoldDB" id="A0A2K0SYU7"/>
<protein>
    <submittedName>
        <fullName evidence="1">Uncharacterized protein</fullName>
    </submittedName>
</protein>
<dbReference type="EMBL" id="MTYH01000104">
    <property type="protein sequence ID" value="PNP38446.1"/>
    <property type="molecule type" value="Genomic_DNA"/>
</dbReference>
<dbReference type="Proteomes" id="UP000236546">
    <property type="component" value="Unassembled WGS sequence"/>
</dbReference>
<sequence length="265" mass="30628">MVYQNRAVNLEVLTCYLLADISDEQLQAFKAAFELGNFARFSPMLSIKIVRPPEDYIGKSHEYIRRKEDEAGREQHFLILDDRAVENDAVWYIKWFADDEPMDDGAESSDVLWKILVRTDKLGMVYVNYDIGNMSIQEDLDGCGVEFPVKAGYEQPKVYDLDMDMHKEQYRQPTWVRAEPHEFEYNKGGEKFGDYVAPPRTLARLKDEVAEAEGVLNDWVTPHPAGPLRMPDGKMKEFPEGTMVLQLKINPEFPWPPFKWPNGSL</sequence>
<comment type="caution">
    <text evidence="1">The sequence shown here is derived from an EMBL/GenBank/DDBJ whole genome shotgun (WGS) entry which is preliminary data.</text>
</comment>
<dbReference type="OrthoDB" id="5329332at2759"/>
<gene>
    <name evidence="1" type="ORF">TGAMA5MH_09527</name>
</gene>
<proteinExistence type="predicted"/>
<name>A0A2K0SYU7_9HYPO</name>
<organism evidence="1 2">
    <name type="scientific">Trichoderma gamsii</name>
    <dbReference type="NCBI Taxonomy" id="398673"/>
    <lineage>
        <taxon>Eukaryota</taxon>
        <taxon>Fungi</taxon>
        <taxon>Dikarya</taxon>
        <taxon>Ascomycota</taxon>
        <taxon>Pezizomycotina</taxon>
        <taxon>Sordariomycetes</taxon>
        <taxon>Hypocreomycetidae</taxon>
        <taxon>Hypocreales</taxon>
        <taxon>Hypocreaceae</taxon>
        <taxon>Trichoderma</taxon>
    </lineage>
</organism>
<evidence type="ECO:0000313" key="1">
    <source>
        <dbReference type="EMBL" id="PNP38446.1"/>
    </source>
</evidence>
<reference evidence="1 2" key="1">
    <citation type="submission" date="2017-02" db="EMBL/GenBank/DDBJ databases">
        <title>Genomes of Trichoderma spp. with biocontrol activity.</title>
        <authorList>
            <person name="Gardiner D."/>
            <person name="Kazan K."/>
            <person name="Vos C."/>
            <person name="Harvey P."/>
        </authorList>
    </citation>
    <scope>NUCLEOTIDE SEQUENCE [LARGE SCALE GENOMIC DNA]</scope>
    <source>
        <strain evidence="1 2">A5MH</strain>
    </source>
</reference>